<reference evidence="9 10" key="1">
    <citation type="journal article" date="2023" name="G3 (Bethesda)">
        <title>A chromosome-level genome assembly of Zasmidium syzygii isolated from banana leaves.</title>
        <authorList>
            <person name="van Westerhoven A.C."/>
            <person name="Mehrabi R."/>
            <person name="Talebi R."/>
            <person name="Steentjes M.B.F."/>
            <person name="Corcolon B."/>
            <person name="Chong P.A."/>
            <person name="Kema G.H.J."/>
            <person name="Seidl M.F."/>
        </authorList>
    </citation>
    <scope>NUCLEOTIDE SEQUENCE [LARGE SCALE GENOMIC DNA]</scope>
    <source>
        <strain evidence="9 10">P124</strain>
    </source>
</reference>
<keyword evidence="5 6" id="KW-0539">Nucleus</keyword>
<name>A0ABR0EMC8_ZASCE</name>
<dbReference type="Gene3D" id="1.20.58.2050">
    <property type="match status" value="1"/>
</dbReference>
<evidence type="ECO:0000256" key="2">
    <source>
        <dbReference type="ARBA" id="ARBA00006343"/>
    </source>
</evidence>
<keyword evidence="10" id="KW-1185">Reference proteome</keyword>
<feature type="domain" description="DNA replication complex GINS protein PSF3 N-terminal" evidence="8">
    <location>
        <begin position="6"/>
        <end position="55"/>
    </location>
</feature>
<dbReference type="CDD" id="cd11713">
    <property type="entry name" value="GINS_A_psf3"/>
    <property type="match status" value="1"/>
</dbReference>
<organism evidence="9 10">
    <name type="scientific">Zasmidium cellare</name>
    <name type="common">Wine cellar mold</name>
    <name type="synonym">Racodium cellare</name>
    <dbReference type="NCBI Taxonomy" id="395010"/>
    <lineage>
        <taxon>Eukaryota</taxon>
        <taxon>Fungi</taxon>
        <taxon>Dikarya</taxon>
        <taxon>Ascomycota</taxon>
        <taxon>Pezizomycotina</taxon>
        <taxon>Dothideomycetes</taxon>
        <taxon>Dothideomycetidae</taxon>
        <taxon>Mycosphaerellales</taxon>
        <taxon>Mycosphaerellaceae</taxon>
        <taxon>Zasmidium</taxon>
    </lineage>
</organism>
<dbReference type="Pfam" id="PF22466">
    <property type="entry name" value="PSF3_N"/>
    <property type="match status" value="1"/>
</dbReference>
<dbReference type="SUPFAM" id="SSF158573">
    <property type="entry name" value="GINS helical bundle-like"/>
    <property type="match status" value="1"/>
</dbReference>
<comment type="function">
    <text evidence="6">The GINS complex plays an essential role in the initiation of DNA replication.</text>
</comment>
<comment type="similarity">
    <text evidence="2 6">Belongs to the GINS3/PSF3 family.</text>
</comment>
<comment type="caution">
    <text evidence="9">The sequence shown here is derived from an EMBL/GenBank/DDBJ whole genome shotgun (WGS) entry which is preliminary data.</text>
</comment>
<evidence type="ECO:0000313" key="10">
    <source>
        <dbReference type="Proteomes" id="UP001305779"/>
    </source>
</evidence>
<evidence type="ECO:0000256" key="3">
    <source>
        <dbReference type="ARBA" id="ARBA00015140"/>
    </source>
</evidence>
<evidence type="ECO:0000259" key="8">
    <source>
        <dbReference type="Pfam" id="PF22466"/>
    </source>
</evidence>
<sequence>MATSYYSVDSILTDSQKAPCRFEVSVPLLTPLNNGAAIENGTKLELPFWMGGMLALSRPAGPSSATLASVDMPSELGPRVLNALKADPKSVDIKAQARWFYGLGERMLDLFDDEEISEVLNDTFKQRALEIADKAANTRTTQQGGDEFLRGLEESERRLFRAAHNGTNDVKKWFDSSSRA</sequence>
<dbReference type="InterPro" id="IPR055221">
    <property type="entry name" value="PSF3_N"/>
</dbReference>
<keyword evidence="4 6" id="KW-0235">DNA replication</keyword>
<evidence type="ECO:0000259" key="7">
    <source>
        <dbReference type="Pfam" id="PF05916"/>
    </source>
</evidence>
<feature type="domain" description="GINS subunit" evidence="7">
    <location>
        <begin position="78"/>
        <end position="174"/>
    </location>
</feature>
<proteinExistence type="inferred from homology"/>
<evidence type="ECO:0000256" key="4">
    <source>
        <dbReference type="ARBA" id="ARBA00022705"/>
    </source>
</evidence>
<gene>
    <name evidence="9" type="ORF">PRZ48_005830</name>
</gene>
<dbReference type="PANTHER" id="PTHR22768:SF0">
    <property type="entry name" value="DNA REPLICATION COMPLEX GINS PROTEIN PSF3"/>
    <property type="match status" value="1"/>
</dbReference>
<evidence type="ECO:0000256" key="5">
    <source>
        <dbReference type="ARBA" id="ARBA00023242"/>
    </source>
</evidence>
<evidence type="ECO:0000256" key="1">
    <source>
        <dbReference type="ARBA" id="ARBA00004123"/>
    </source>
</evidence>
<dbReference type="InterPro" id="IPR038437">
    <property type="entry name" value="GINS_Psf3_sf"/>
</dbReference>
<dbReference type="Pfam" id="PF05916">
    <property type="entry name" value="Sld5"/>
    <property type="match status" value="1"/>
</dbReference>
<dbReference type="InterPro" id="IPR021151">
    <property type="entry name" value="GINS_A"/>
</dbReference>
<evidence type="ECO:0000313" key="9">
    <source>
        <dbReference type="EMBL" id="KAK4502405.1"/>
    </source>
</evidence>
<dbReference type="EMBL" id="JAXOVC010000004">
    <property type="protein sequence ID" value="KAK4502405.1"/>
    <property type="molecule type" value="Genomic_DNA"/>
</dbReference>
<dbReference type="CDD" id="cd21693">
    <property type="entry name" value="GINS_B_Psf3"/>
    <property type="match status" value="1"/>
</dbReference>
<dbReference type="InterPro" id="IPR036224">
    <property type="entry name" value="GINS_bundle-like_dom_sf"/>
</dbReference>
<comment type="subunit">
    <text evidence="6">Component of the GINS complex.</text>
</comment>
<dbReference type="PANTHER" id="PTHR22768">
    <property type="entry name" value="DNA REPLICATION COMPLEX GINS PROTEIN PSF3"/>
    <property type="match status" value="1"/>
</dbReference>
<comment type="subcellular location">
    <subcellularLocation>
        <location evidence="1 6">Nucleus</location>
    </subcellularLocation>
</comment>
<evidence type="ECO:0000256" key="6">
    <source>
        <dbReference type="RuleBase" id="RU367161"/>
    </source>
</evidence>
<dbReference type="Proteomes" id="UP001305779">
    <property type="component" value="Unassembled WGS sequence"/>
</dbReference>
<dbReference type="SUPFAM" id="SSF160059">
    <property type="entry name" value="PriA/YqbF domain"/>
    <property type="match status" value="1"/>
</dbReference>
<dbReference type="InterPro" id="IPR010492">
    <property type="entry name" value="GINS_Psf3"/>
</dbReference>
<accession>A0ABR0EMC8</accession>
<protein>
    <recommendedName>
        <fullName evidence="3 6">DNA replication complex GINS protein PSF3</fullName>
    </recommendedName>
</protein>